<protein>
    <submittedName>
        <fullName evidence="2">Uncharacterized protein</fullName>
    </submittedName>
</protein>
<comment type="similarity">
    <text evidence="1">Belongs to the UDP-glycosyltransferase family.</text>
</comment>
<dbReference type="GO" id="GO:0080043">
    <property type="term" value="F:quercetin 3-O-glucosyltransferase activity"/>
    <property type="evidence" value="ECO:0007669"/>
    <property type="project" value="TreeGrafter"/>
</dbReference>
<keyword evidence="3" id="KW-1185">Reference proteome</keyword>
<organism evidence="2 3">
    <name type="scientific">Populus tomentosa</name>
    <name type="common">Chinese white poplar</name>
    <dbReference type="NCBI Taxonomy" id="118781"/>
    <lineage>
        <taxon>Eukaryota</taxon>
        <taxon>Viridiplantae</taxon>
        <taxon>Streptophyta</taxon>
        <taxon>Embryophyta</taxon>
        <taxon>Tracheophyta</taxon>
        <taxon>Spermatophyta</taxon>
        <taxon>Magnoliopsida</taxon>
        <taxon>eudicotyledons</taxon>
        <taxon>Gunneridae</taxon>
        <taxon>Pentapetalae</taxon>
        <taxon>rosids</taxon>
        <taxon>fabids</taxon>
        <taxon>Malpighiales</taxon>
        <taxon>Salicaceae</taxon>
        <taxon>Saliceae</taxon>
        <taxon>Populus</taxon>
    </lineage>
</organism>
<comment type="caution">
    <text evidence="2">The sequence shown here is derived from an EMBL/GenBank/DDBJ whole genome shotgun (WGS) entry which is preliminary data.</text>
</comment>
<dbReference type="OrthoDB" id="5835829at2759"/>
<evidence type="ECO:0000256" key="1">
    <source>
        <dbReference type="ARBA" id="ARBA00009995"/>
    </source>
</evidence>
<sequence>MENIREFHVQHRKCRRIILFPMPLEGHINPMIQLANILYSKGFSITIIHTQFNAPNPSKCPHFTFHAIPDGLLEDDASTADGVIRFSNLISKRVEPFRDCLAKLLLDAMDQEPVACLITDAAWHFTHAVAEGFKIPTIAMRTTSICSFLAFASFPLLRERGYFPIQGALSSLCLRIPD</sequence>
<dbReference type="Proteomes" id="UP000886885">
    <property type="component" value="Chromosome 10A"/>
</dbReference>
<dbReference type="PANTHER" id="PTHR11926">
    <property type="entry name" value="GLUCOSYL/GLUCURONOSYL TRANSFERASES"/>
    <property type="match status" value="1"/>
</dbReference>
<dbReference type="EMBL" id="JAAWWB010000019">
    <property type="protein sequence ID" value="KAG6760153.1"/>
    <property type="molecule type" value="Genomic_DNA"/>
</dbReference>
<dbReference type="AlphaFoldDB" id="A0A8X7YWI1"/>
<dbReference type="PANTHER" id="PTHR11926:SF1464">
    <property type="entry name" value="UDP-GLYCOSYLTRANSFERASE 76B1-LIKE"/>
    <property type="match status" value="1"/>
</dbReference>
<accession>A0A8X7YWI1</accession>
<dbReference type="GO" id="GO:0080044">
    <property type="term" value="F:quercetin 7-O-glucosyltransferase activity"/>
    <property type="evidence" value="ECO:0007669"/>
    <property type="project" value="TreeGrafter"/>
</dbReference>
<gene>
    <name evidence="2" type="ORF">POTOM_036654</name>
</gene>
<reference evidence="2" key="1">
    <citation type="journal article" date="2020" name="bioRxiv">
        <title>Hybrid origin of Populus tomentosa Carr. identified through genome sequencing and phylogenomic analysis.</title>
        <authorList>
            <person name="An X."/>
            <person name="Gao K."/>
            <person name="Chen Z."/>
            <person name="Li J."/>
            <person name="Yang X."/>
            <person name="Yang X."/>
            <person name="Zhou J."/>
            <person name="Guo T."/>
            <person name="Zhao T."/>
            <person name="Huang S."/>
            <person name="Miao D."/>
            <person name="Khan W.U."/>
            <person name="Rao P."/>
            <person name="Ye M."/>
            <person name="Lei B."/>
            <person name="Liao W."/>
            <person name="Wang J."/>
            <person name="Ji L."/>
            <person name="Li Y."/>
            <person name="Guo B."/>
            <person name="Mustafa N.S."/>
            <person name="Li S."/>
            <person name="Yun Q."/>
            <person name="Keller S.R."/>
            <person name="Mao J."/>
            <person name="Zhang R."/>
            <person name="Strauss S.H."/>
        </authorList>
    </citation>
    <scope>NUCLEOTIDE SEQUENCE</scope>
    <source>
        <strain evidence="2">GM15</strain>
        <tissue evidence="2">Leaf</tissue>
    </source>
</reference>
<evidence type="ECO:0000313" key="3">
    <source>
        <dbReference type="Proteomes" id="UP000886885"/>
    </source>
</evidence>
<dbReference type="GO" id="GO:0009863">
    <property type="term" value="P:salicylic acid mediated signaling pathway"/>
    <property type="evidence" value="ECO:0007669"/>
    <property type="project" value="TreeGrafter"/>
</dbReference>
<proteinExistence type="inferred from homology"/>
<evidence type="ECO:0000313" key="2">
    <source>
        <dbReference type="EMBL" id="KAG6760153.1"/>
    </source>
</evidence>
<name>A0A8X7YWI1_POPTO</name>
<dbReference type="FunFam" id="3.40.50.2000:FF:000120">
    <property type="entry name" value="UDP-glycosyltransferase 76C1"/>
    <property type="match status" value="1"/>
</dbReference>